<protein>
    <submittedName>
        <fullName evidence="2">Uncharacterized protein</fullName>
    </submittedName>
</protein>
<evidence type="ECO:0000313" key="3">
    <source>
        <dbReference type="Proteomes" id="UP001153328"/>
    </source>
</evidence>
<comment type="caution">
    <text evidence="2">The sequence shown here is derived from an EMBL/GenBank/DDBJ whole genome shotgun (WGS) entry which is preliminary data.</text>
</comment>
<feature type="compositionally biased region" description="Basic residues" evidence="1">
    <location>
        <begin position="1"/>
        <end position="10"/>
    </location>
</feature>
<dbReference type="AlphaFoldDB" id="A0A9W4MJA5"/>
<evidence type="ECO:0000313" key="2">
    <source>
        <dbReference type="EMBL" id="CAG7650582.1"/>
    </source>
</evidence>
<name>A0A9W4MJA5_9ACTN</name>
<sequence length="118" mass="13830">MRQHRQHHRPAQPGVRQHLRQRRLPLRSTDAEPVGRNALIRYRPGPSAHSTPGRSVICTTFCTTLHHARAEKRVHATTDSEPESAHRCCREQHPRRDGRLCECRHRRPGRRSRFRPFG</sequence>
<dbReference type="EMBL" id="CAJVAX010000019">
    <property type="protein sequence ID" value="CAG7650582.1"/>
    <property type="molecule type" value="Genomic_DNA"/>
</dbReference>
<accession>A0A9W4MJA5</accession>
<keyword evidence="3" id="KW-1185">Reference proteome</keyword>
<evidence type="ECO:0000256" key="1">
    <source>
        <dbReference type="SAM" id="MobiDB-lite"/>
    </source>
</evidence>
<organism evidence="2 3">
    <name type="scientific">Actinacidiphila bryophytorum</name>
    <dbReference type="NCBI Taxonomy" id="1436133"/>
    <lineage>
        <taxon>Bacteria</taxon>
        <taxon>Bacillati</taxon>
        <taxon>Actinomycetota</taxon>
        <taxon>Actinomycetes</taxon>
        <taxon>Kitasatosporales</taxon>
        <taxon>Streptomycetaceae</taxon>
        <taxon>Actinacidiphila</taxon>
    </lineage>
</organism>
<dbReference type="Proteomes" id="UP001153328">
    <property type="component" value="Unassembled WGS sequence"/>
</dbReference>
<proteinExistence type="predicted"/>
<reference evidence="2" key="1">
    <citation type="submission" date="2021-06" db="EMBL/GenBank/DDBJ databases">
        <authorList>
            <person name="Arsene-Ploetze F."/>
        </authorList>
    </citation>
    <scope>NUCLEOTIDE SEQUENCE</scope>
    <source>
        <strain evidence="2">SBRY1</strain>
    </source>
</reference>
<feature type="region of interest" description="Disordered" evidence="1">
    <location>
        <begin position="73"/>
        <end position="95"/>
    </location>
</feature>
<gene>
    <name evidence="2" type="ORF">SBRY_50397</name>
</gene>
<feature type="region of interest" description="Disordered" evidence="1">
    <location>
        <begin position="1"/>
        <end position="36"/>
    </location>
</feature>